<dbReference type="InterPro" id="IPR039564">
    <property type="entry name" value="Peptidase_C39-like"/>
</dbReference>
<dbReference type="Pfam" id="PF13529">
    <property type="entry name" value="Peptidase_C39_2"/>
    <property type="match status" value="1"/>
</dbReference>
<feature type="domain" description="Peptidase C39-like" evidence="2">
    <location>
        <begin position="35"/>
        <end position="154"/>
    </location>
</feature>
<dbReference type="AlphaFoldDB" id="A0A839K116"/>
<sequence>MLKKRFTKCIALMLALLFVVLPYQNAFAAADYILIPGVEQGGPTWCWAACCESVLRGTFGRNISQSTIVRDTKSYIPEEGASYLQIAQVFNDYGYSCKTSSRFLDFATVKSEIKAKRPIIANLVFRNSIVGHSVVITACDTRDGVNYIWYMDPHTGREYMQVFNDFVSGFKYYFNGQNTFWSTTVYGFKKK</sequence>
<proteinExistence type="predicted"/>
<accession>A0A839K116</accession>
<evidence type="ECO:0000256" key="1">
    <source>
        <dbReference type="SAM" id="SignalP"/>
    </source>
</evidence>
<evidence type="ECO:0000313" key="4">
    <source>
        <dbReference type="Proteomes" id="UP000574276"/>
    </source>
</evidence>
<reference evidence="3 4" key="1">
    <citation type="submission" date="2020-07" db="EMBL/GenBank/DDBJ databases">
        <title>Characterization and genome sequencing of isolate MD1, a novel member within the family Lachnospiraceae.</title>
        <authorList>
            <person name="Rettenmaier R."/>
            <person name="Di Bello L."/>
            <person name="Zinser C."/>
            <person name="Scheitz K."/>
            <person name="Liebl W."/>
            <person name="Zverlov V."/>
        </authorList>
    </citation>
    <scope>NUCLEOTIDE SEQUENCE [LARGE SCALE GENOMIC DNA]</scope>
    <source>
        <strain evidence="3 4">MD1</strain>
    </source>
</reference>
<dbReference type="EMBL" id="JACEGA010000001">
    <property type="protein sequence ID" value="MBB2183424.1"/>
    <property type="molecule type" value="Genomic_DNA"/>
</dbReference>
<protein>
    <submittedName>
        <fullName evidence="3">C39 family peptidase</fullName>
    </submittedName>
</protein>
<keyword evidence="1" id="KW-0732">Signal</keyword>
<evidence type="ECO:0000313" key="3">
    <source>
        <dbReference type="EMBL" id="MBB2183424.1"/>
    </source>
</evidence>
<comment type="caution">
    <text evidence="3">The sequence shown here is derived from an EMBL/GenBank/DDBJ whole genome shotgun (WGS) entry which is preliminary data.</text>
</comment>
<evidence type="ECO:0000259" key="2">
    <source>
        <dbReference type="Pfam" id="PF13529"/>
    </source>
</evidence>
<dbReference type="Gene3D" id="3.90.70.10">
    <property type="entry name" value="Cysteine proteinases"/>
    <property type="match status" value="1"/>
</dbReference>
<keyword evidence="4" id="KW-1185">Reference proteome</keyword>
<organism evidence="3 4">
    <name type="scientific">Variimorphobacter saccharofermentans</name>
    <dbReference type="NCBI Taxonomy" id="2755051"/>
    <lineage>
        <taxon>Bacteria</taxon>
        <taxon>Bacillati</taxon>
        <taxon>Bacillota</taxon>
        <taxon>Clostridia</taxon>
        <taxon>Lachnospirales</taxon>
        <taxon>Lachnospiraceae</taxon>
        <taxon>Variimorphobacter</taxon>
    </lineage>
</organism>
<feature type="chain" id="PRO_5032621196" evidence="1">
    <location>
        <begin position="29"/>
        <end position="191"/>
    </location>
</feature>
<name>A0A839K116_9FIRM</name>
<dbReference type="Proteomes" id="UP000574276">
    <property type="component" value="Unassembled WGS sequence"/>
</dbReference>
<gene>
    <name evidence="3" type="ORF">H0486_11090</name>
</gene>
<dbReference type="RefSeq" id="WP_228353081.1">
    <property type="nucleotide sequence ID" value="NZ_JACEGA010000001.1"/>
</dbReference>
<feature type="signal peptide" evidence="1">
    <location>
        <begin position="1"/>
        <end position="28"/>
    </location>
</feature>